<comment type="caution">
    <text evidence="1">The sequence shown here is derived from an EMBL/GenBank/DDBJ whole genome shotgun (WGS) entry which is preliminary data.</text>
</comment>
<sequence length="104" mass="11649">MSWSSIGPYFLQRSYLPLLSTGRYRQARCVKWPTGRFPVGRLCNPKESPTCNDPHLRVNLPHRPLGALGTKVGYTHNMVESLLHFVVAKPSLLTGRRTAGFQVG</sequence>
<protein>
    <submittedName>
        <fullName evidence="1">Uncharacterized protein</fullName>
    </submittedName>
</protein>
<keyword evidence="2" id="KW-1185">Reference proteome</keyword>
<evidence type="ECO:0000313" key="1">
    <source>
        <dbReference type="EMBL" id="VEL19382.1"/>
    </source>
</evidence>
<reference evidence="1" key="1">
    <citation type="submission" date="2018-11" db="EMBL/GenBank/DDBJ databases">
        <authorList>
            <consortium name="Pathogen Informatics"/>
        </authorList>
    </citation>
    <scope>NUCLEOTIDE SEQUENCE</scope>
</reference>
<name>A0A448WSU1_9PLAT</name>
<gene>
    <name evidence="1" type="ORF">PXEA_LOCUS12822</name>
</gene>
<dbReference type="EMBL" id="CAAALY010041366">
    <property type="protein sequence ID" value="VEL19382.1"/>
    <property type="molecule type" value="Genomic_DNA"/>
</dbReference>
<proteinExistence type="predicted"/>
<dbReference type="AlphaFoldDB" id="A0A448WSU1"/>
<dbReference type="Proteomes" id="UP000784294">
    <property type="component" value="Unassembled WGS sequence"/>
</dbReference>
<accession>A0A448WSU1</accession>
<evidence type="ECO:0000313" key="2">
    <source>
        <dbReference type="Proteomes" id="UP000784294"/>
    </source>
</evidence>
<organism evidence="1 2">
    <name type="scientific">Protopolystoma xenopodis</name>
    <dbReference type="NCBI Taxonomy" id="117903"/>
    <lineage>
        <taxon>Eukaryota</taxon>
        <taxon>Metazoa</taxon>
        <taxon>Spiralia</taxon>
        <taxon>Lophotrochozoa</taxon>
        <taxon>Platyhelminthes</taxon>
        <taxon>Monogenea</taxon>
        <taxon>Polyopisthocotylea</taxon>
        <taxon>Polystomatidea</taxon>
        <taxon>Polystomatidae</taxon>
        <taxon>Protopolystoma</taxon>
    </lineage>
</organism>